<proteinExistence type="predicted"/>
<reference evidence="3 5" key="2">
    <citation type="submission" date="2019-03" db="EMBL/GenBank/DDBJ databases">
        <title>Genomic Encyclopedia of Type Strains, Phase IV (KMG-IV): sequencing the most valuable type-strain genomes for metagenomic binning, comparative biology and taxonomic classification.</title>
        <authorList>
            <person name="Goeker M."/>
        </authorList>
    </citation>
    <scope>NUCLEOTIDE SEQUENCE [LARGE SCALE GENOMIC DNA]</scope>
    <source>
        <strain evidence="3 5">DSM 13054</strain>
    </source>
</reference>
<sequence>MTAREIAEEIRKNLKKHGITSKQVSVRAKTYLLDKSIEVRIKDLKVSKKLVEAVAKKYEYIRWDDYTNEILAGCNTYVAVDFDYKVLREKAEEFRETARKILEEKDKYDKDELMRLAEKGDLVVLYQPHHNGTYPHVKLCRENNHSCILDNLESYYAADEYGLSEALAILSYQYGFDFTKVKLRV</sequence>
<dbReference type="Proteomes" id="UP000294886">
    <property type="component" value="Unassembled WGS sequence"/>
</dbReference>
<dbReference type="AlphaFoldDB" id="A0A357VK95"/>
<accession>A0A357VK95</accession>
<dbReference type="RefSeq" id="WP_009609906.1">
    <property type="nucleotide sequence ID" value="NZ_DOLB01000046.1"/>
</dbReference>
<evidence type="ECO:0000313" key="2">
    <source>
        <dbReference type="EMBL" id="HBT48688.1"/>
    </source>
</evidence>
<organism evidence="2 4">
    <name type="scientific">Caldanaerobacter subterraneus</name>
    <dbReference type="NCBI Taxonomy" id="911092"/>
    <lineage>
        <taxon>Bacteria</taxon>
        <taxon>Bacillati</taxon>
        <taxon>Bacillota</taxon>
        <taxon>Clostridia</taxon>
        <taxon>Thermoanaerobacterales</taxon>
        <taxon>Thermoanaerobacteraceae</taxon>
        <taxon>Caldanaerobacter</taxon>
    </lineage>
</organism>
<dbReference type="EMBL" id="SLWU01000071">
    <property type="protein sequence ID" value="TCO53288.1"/>
    <property type="molecule type" value="Genomic_DNA"/>
</dbReference>
<evidence type="ECO:0000313" key="3">
    <source>
        <dbReference type="EMBL" id="TCO53288.1"/>
    </source>
</evidence>
<keyword evidence="1" id="KW-0175">Coiled coil</keyword>
<dbReference type="Proteomes" id="UP000264445">
    <property type="component" value="Unassembled WGS sequence"/>
</dbReference>
<dbReference type="EMBL" id="DOLB01000046">
    <property type="protein sequence ID" value="HBT48688.1"/>
    <property type="molecule type" value="Genomic_DNA"/>
</dbReference>
<gene>
    <name evidence="2" type="ORF">DEA61_02265</name>
    <name evidence="3" type="ORF">EV203_1711</name>
</gene>
<comment type="caution">
    <text evidence="2">The sequence shown here is derived from an EMBL/GenBank/DDBJ whole genome shotgun (WGS) entry which is preliminary data.</text>
</comment>
<evidence type="ECO:0000313" key="5">
    <source>
        <dbReference type="Proteomes" id="UP000294886"/>
    </source>
</evidence>
<reference evidence="2 4" key="1">
    <citation type="journal article" date="2018" name="Nat. Biotechnol.">
        <title>A standardized bacterial taxonomy based on genome phylogeny substantially revises the tree of life.</title>
        <authorList>
            <person name="Parks D.H."/>
            <person name="Chuvochina M."/>
            <person name="Waite D.W."/>
            <person name="Rinke C."/>
            <person name="Skarshewski A."/>
            <person name="Chaumeil P.A."/>
            <person name="Hugenholtz P."/>
        </authorList>
    </citation>
    <scope>NUCLEOTIDE SEQUENCE [LARGE SCALE GENOMIC DNA]</scope>
    <source>
        <strain evidence="2">UBA12544</strain>
    </source>
</reference>
<protein>
    <submittedName>
        <fullName evidence="2">Uncharacterized protein</fullName>
    </submittedName>
</protein>
<name>A0A357VK95_9THEO</name>
<evidence type="ECO:0000313" key="4">
    <source>
        <dbReference type="Proteomes" id="UP000264445"/>
    </source>
</evidence>
<feature type="coiled-coil region" evidence="1">
    <location>
        <begin position="84"/>
        <end position="111"/>
    </location>
</feature>
<evidence type="ECO:0000256" key="1">
    <source>
        <dbReference type="SAM" id="Coils"/>
    </source>
</evidence>